<dbReference type="OrthoDB" id="1930763at2759"/>
<dbReference type="PANTHER" id="PTHR37723">
    <property type="entry name" value="PROTEIN FAR-RED ELONGATED HYPOCOTYL 1"/>
    <property type="match status" value="1"/>
</dbReference>
<protein>
    <submittedName>
        <fullName evidence="1">Uncharacterized protein</fullName>
    </submittedName>
</protein>
<keyword evidence="2" id="KW-1185">Reference proteome</keyword>
<dbReference type="InterPro" id="IPR037766">
    <property type="entry name" value="FHY1"/>
</dbReference>
<reference evidence="1" key="1">
    <citation type="journal article" date="2023" name="Plant J.">
        <title>The genome of the king protea, Protea cynaroides.</title>
        <authorList>
            <person name="Chang J."/>
            <person name="Duong T.A."/>
            <person name="Schoeman C."/>
            <person name="Ma X."/>
            <person name="Roodt D."/>
            <person name="Barker N."/>
            <person name="Li Z."/>
            <person name="Van de Peer Y."/>
            <person name="Mizrachi E."/>
        </authorList>
    </citation>
    <scope>NUCLEOTIDE SEQUENCE</scope>
    <source>
        <tissue evidence="1">Young leaves</tissue>
    </source>
</reference>
<organism evidence="1 2">
    <name type="scientific">Protea cynaroides</name>
    <dbReference type="NCBI Taxonomy" id="273540"/>
    <lineage>
        <taxon>Eukaryota</taxon>
        <taxon>Viridiplantae</taxon>
        <taxon>Streptophyta</taxon>
        <taxon>Embryophyta</taxon>
        <taxon>Tracheophyta</taxon>
        <taxon>Spermatophyta</taxon>
        <taxon>Magnoliopsida</taxon>
        <taxon>Proteales</taxon>
        <taxon>Proteaceae</taxon>
        <taxon>Protea</taxon>
    </lineage>
</organism>
<evidence type="ECO:0000313" key="2">
    <source>
        <dbReference type="Proteomes" id="UP001141806"/>
    </source>
</evidence>
<evidence type="ECO:0000313" key="1">
    <source>
        <dbReference type="EMBL" id="KAJ4970933.1"/>
    </source>
</evidence>
<dbReference type="GO" id="GO:0061608">
    <property type="term" value="F:nuclear import signal receptor activity"/>
    <property type="evidence" value="ECO:0007669"/>
    <property type="project" value="TreeGrafter"/>
</dbReference>
<sequence>MDEDIGNSHKIIVDSFHDDKVIHARVGNLNKKRKLENEPSSFPLSKHKFSYQYEQSLAKESDDKEISKGKRVAEFTHNKTELKSAKDSNSFDPGNAENENTVVHEYRPQTCNSAQSSISSDSCNNKSLSDTLCFSDRGSIKDPNYFGKEQQEIVTGVAESNLPDVKGQLQFGKVEDKQLEDGLHYSLDEGELESMILYSNGPSEIVPHSERWIINQEEQQGPGGPTIDQEFEQYFSTLLL</sequence>
<dbReference type="GO" id="GO:0051457">
    <property type="term" value="P:maintenance of protein location in nucleus"/>
    <property type="evidence" value="ECO:0007669"/>
    <property type="project" value="TreeGrafter"/>
</dbReference>
<accession>A0A9Q0QT56</accession>
<dbReference type="GO" id="GO:0016607">
    <property type="term" value="C:nuclear speck"/>
    <property type="evidence" value="ECO:0007669"/>
    <property type="project" value="TreeGrafter"/>
</dbReference>
<dbReference type="EMBL" id="JAMYWD010000005">
    <property type="protein sequence ID" value="KAJ4970933.1"/>
    <property type="molecule type" value="Genomic_DNA"/>
</dbReference>
<dbReference type="AlphaFoldDB" id="A0A9Q0QT56"/>
<comment type="caution">
    <text evidence="1">The sequence shown here is derived from an EMBL/GenBank/DDBJ whole genome shotgun (WGS) entry which is preliminary data.</text>
</comment>
<dbReference type="GO" id="GO:0005737">
    <property type="term" value="C:cytoplasm"/>
    <property type="evidence" value="ECO:0007669"/>
    <property type="project" value="TreeGrafter"/>
</dbReference>
<dbReference type="PANTHER" id="PTHR37723:SF1">
    <property type="entry name" value="PROTEIN FAR-RED-ELONGATED HYPOCOTYL 1-LIKE"/>
    <property type="match status" value="1"/>
</dbReference>
<gene>
    <name evidence="1" type="ORF">NE237_004032</name>
</gene>
<dbReference type="GO" id="GO:0009639">
    <property type="term" value="P:response to red or far red light"/>
    <property type="evidence" value="ECO:0007669"/>
    <property type="project" value="InterPro"/>
</dbReference>
<proteinExistence type="predicted"/>
<dbReference type="Proteomes" id="UP001141806">
    <property type="component" value="Unassembled WGS sequence"/>
</dbReference>
<name>A0A9Q0QT56_9MAGN</name>